<comment type="caution">
    <text evidence="9">The sequence shown here is derived from an EMBL/GenBank/DDBJ whole genome shotgun (WGS) entry which is preliminary data.</text>
</comment>
<feature type="domain" description="Telomere-associated protein Rif1 N-terminal" evidence="8">
    <location>
        <begin position="2"/>
        <end position="244"/>
    </location>
</feature>
<evidence type="ECO:0000313" key="10">
    <source>
        <dbReference type="Proteomes" id="UP000799444"/>
    </source>
</evidence>
<gene>
    <name evidence="9" type="ORF">EJ04DRAFT_508569</name>
</gene>
<proteinExistence type="predicted"/>
<dbReference type="Pfam" id="PF12231">
    <property type="entry name" value="Rif1_N"/>
    <property type="match status" value="1"/>
</dbReference>
<feature type="compositionally biased region" description="Polar residues" evidence="7">
    <location>
        <begin position="1419"/>
        <end position="1428"/>
    </location>
</feature>
<dbReference type="GO" id="GO:0005634">
    <property type="term" value="C:nucleus"/>
    <property type="evidence" value="ECO:0007669"/>
    <property type="project" value="UniProtKB-SubCell"/>
</dbReference>
<keyword evidence="5" id="KW-0539">Nucleus</keyword>
<dbReference type="GO" id="GO:0000723">
    <property type="term" value="P:telomere maintenance"/>
    <property type="evidence" value="ECO:0007669"/>
    <property type="project" value="TreeGrafter"/>
</dbReference>
<evidence type="ECO:0000313" key="9">
    <source>
        <dbReference type="EMBL" id="KAF2739709.1"/>
    </source>
</evidence>
<dbReference type="InterPro" id="IPR022031">
    <property type="entry name" value="Rif1_N"/>
</dbReference>
<evidence type="ECO:0000256" key="2">
    <source>
        <dbReference type="ARBA" id="ARBA00004574"/>
    </source>
</evidence>
<feature type="region of interest" description="Disordered" evidence="7">
    <location>
        <begin position="922"/>
        <end position="967"/>
    </location>
</feature>
<feature type="compositionally biased region" description="Polar residues" evidence="7">
    <location>
        <begin position="1184"/>
        <end position="1206"/>
    </location>
</feature>
<dbReference type="PANTHER" id="PTHR22928:SF3">
    <property type="entry name" value="TELOMERE-ASSOCIATED PROTEIN RIF1"/>
    <property type="match status" value="1"/>
</dbReference>
<feature type="compositionally biased region" description="Polar residues" evidence="7">
    <location>
        <begin position="1150"/>
        <end position="1161"/>
    </location>
</feature>
<dbReference type="InterPro" id="IPR016024">
    <property type="entry name" value="ARM-type_fold"/>
</dbReference>
<dbReference type="PANTHER" id="PTHR22928">
    <property type="entry name" value="TELOMERE-ASSOCIATED PROTEIN RIF1"/>
    <property type="match status" value="1"/>
</dbReference>
<comment type="subcellular location">
    <subcellularLocation>
        <location evidence="2">Chromosome</location>
        <location evidence="2">Telomere</location>
    </subcellularLocation>
    <subcellularLocation>
        <location evidence="1">Nucleus</location>
    </subcellularLocation>
</comment>
<feature type="compositionally biased region" description="Polar residues" evidence="7">
    <location>
        <begin position="1296"/>
        <end position="1305"/>
    </location>
</feature>
<feature type="region of interest" description="Disordered" evidence="7">
    <location>
        <begin position="1405"/>
        <end position="1428"/>
    </location>
</feature>
<protein>
    <recommendedName>
        <fullName evidence="8">Telomere-associated protein Rif1 N-terminal domain-containing protein</fullName>
    </recommendedName>
</protein>
<feature type="compositionally biased region" description="Polar residues" evidence="7">
    <location>
        <begin position="922"/>
        <end position="932"/>
    </location>
</feature>
<keyword evidence="6" id="KW-0131">Cell cycle</keyword>
<feature type="region of interest" description="Disordered" evidence="7">
    <location>
        <begin position="1105"/>
        <end position="1392"/>
    </location>
</feature>
<keyword evidence="4" id="KW-0779">Telomere</keyword>
<evidence type="ECO:0000259" key="8">
    <source>
        <dbReference type="Pfam" id="PF12231"/>
    </source>
</evidence>
<feature type="compositionally biased region" description="Basic residues" evidence="7">
    <location>
        <begin position="863"/>
        <end position="877"/>
    </location>
</feature>
<sequence length="1493" mass="165612">MARVEKILDTLEDIPSRISGFSVHAYRVRGYKKLIQQRPDLMAKHTERWFKVTIKSALSVQKDLSQNALDALVCAAKTLGHDRVATRSVLAVLNRAKDDGSTFAHLVAEQLKKMLDTDHAALAPQIWAAVTAFLKDNLQVTTFPATKEWLYVLQSLCNSDNELVKVHASVALNFFIYAVNINQHTPPIWIKMILQLVKQQMQHLAHAKKSEAGPATSGYLTLLYYSLRPDAPAEQLDRYWNEFVVDFWQPRVHLPSSRWSVAACRVVSSLLKGSRRPWNEQRALELKPQMTLQREELPLLDPQWVRKSLGSILRFVETLVDSTPWTSGTGDNEPSKTVWIALLDSLVEASSKEVMASGETKDAIAQVVNSLRRIWDRHTTKLALPQQKEDIWANKFCGLMEQVVEKLGAFQFAEKCLTRNTNDEFEVAPTPSQRSRQHGPRISPLLFFLELLVNQSEGRLLDEVRLRAVDVILEPCLAIQKTRLGKLELLRDCALAVSPAPKTPVLLKFWSHVALLAKSCLNEQLSDPNERLARTLGKEYDLVVDITVSGCSLLESVQAQEFFGAFVEAVRREAGEGAVVLSVVEKVSECLLRNVPDADTTACLPYVSILLRNLPATINRRILEQGRQSLWPSSSMPARAPEFDPYNHFYLALSSVGSKAYNLLDVQHIDATRDFLAGLTTSISTCPISLLAIYLRRIQAFVSLWVEDPDRKLETSNHNLKSLHQEVVSLWRVVCAAIERLLRKDSSLLLALEPLIASGFKTRRHGIINISVASWDTTFAKEQTLRYPARIEEILQRLRNHVDISLPSLPPTTENFEAPSLYNSDSGEMDAGRKPPSLRVRESPLITNRTNRKSRSPPSTTGSRRKASARIPPRVRLRHDDSQIQFEPVASSPSNPFNQESQILTERQRDMVDRQRVTANLFSSMGPTNGPQQDAAPRFNSDPVSGDDLPTERSRTPLRPGTSLGPIDIYLGSSPTPHSRNRSQQILSDNTDVATPSAVRAMQLNNETEELSSSPPRFEKQDQQQLSDVIMSNDTNDDFIGDSFEYRQTEKALSSFEDGNTEDVLQTAEVATQEDLEDDLPTDNGSSGAQSSTVELELTAQFDADINARKDPSVDPPLVDANVEAPRELDNAVVSTLPPRALSEVRSPSVEVSTEGGSNDTSRVEDSFLLSTPHGQHAEKAALPTSNLRRSSRVSTTPNSEQQNNSSKRKRSPIDVYRKPTKQKKTETSAPNKATSEQAESTTSLAPGDDPDCIVVEMPKKRRGRPSARRASRGPSDTPPSQRVVPGLTRKRSITRPCSQLSTSHLDPENVLVEDTPAPKRSRTHDVQDASAARHNTVRGTPRSQPKRLSHVQVTPKRSSSVTSGRGLSTTPAEEGSTIDENLTGPKQALPAGDMQNVHVAPQAEGGTENVETEKHQSKQASLATGTPSRSFSERVILTPRSIIETLKGIKAMISGAASQFVLGRQEEREADDLLFEIRRGVHAAARRGGEGD</sequence>
<dbReference type="EMBL" id="ML996103">
    <property type="protein sequence ID" value="KAF2739709.1"/>
    <property type="molecule type" value="Genomic_DNA"/>
</dbReference>
<dbReference type="Proteomes" id="UP000799444">
    <property type="component" value="Unassembled WGS sequence"/>
</dbReference>
<feature type="compositionally biased region" description="Polar residues" evidence="7">
    <location>
        <begin position="1352"/>
        <end position="1372"/>
    </location>
</feature>
<dbReference type="GO" id="GO:0140445">
    <property type="term" value="C:chromosome, telomeric repeat region"/>
    <property type="evidence" value="ECO:0007669"/>
    <property type="project" value="TreeGrafter"/>
</dbReference>
<evidence type="ECO:0000256" key="5">
    <source>
        <dbReference type="ARBA" id="ARBA00023242"/>
    </source>
</evidence>
<keyword evidence="3" id="KW-0158">Chromosome</keyword>
<feature type="compositionally biased region" description="Polar residues" evidence="7">
    <location>
        <begin position="811"/>
        <end position="826"/>
    </location>
</feature>
<dbReference type="SUPFAM" id="SSF48371">
    <property type="entry name" value="ARM repeat"/>
    <property type="match status" value="1"/>
</dbReference>
<feature type="region of interest" description="Disordered" evidence="7">
    <location>
        <begin position="806"/>
        <end position="880"/>
    </location>
</feature>
<reference evidence="9" key="1">
    <citation type="journal article" date="2020" name="Stud. Mycol.">
        <title>101 Dothideomycetes genomes: a test case for predicting lifestyles and emergence of pathogens.</title>
        <authorList>
            <person name="Haridas S."/>
            <person name="Albert R."/>
            <person name="Binder M."/>
            <person name="Bloem J."/>
            <person name="Labutti K."/>
            <person name="Salamov A."/>
            <person name="Andreopoulos B."/>
            <person name="Baker S."/>
            <person name="Barry K."/>
            <person name="Bills G."/>
            <person name="Bluhm B."/>
            <person name="Cannon C."/>
            <person name="Castanera R."/>
            <person name="Culley D."/>
            <person name="Daum C."/>
            <person name="Ezra D."/>
            <person name="Gonzalez J."/>
            <person name="Henrissat B."/>
            <person name="Kuo A."/>
            <person name="Liang C."/>
            <person name="Lipzen A."/>
            <person name="Lutzoni F."/>
            <person name="Magnuson J."/>
            <person name="Mondo S."/>
            <person name="Nolan M."/>
            <person name="Ohm R."/>
            <person name="Pangilinan J."/>
            <person name="Park H.-J."/>
            <person name="Ramirez L."/>
            <person name="Alfaro M."/>
            <person name="Sun H."/>
            <person name="Tritt A."/>
            <person name="Yoshinaga Y."/>
            <person name="Zwiers L.-H."/>
            <person name="Turgeon B."/>
            <person name="Goodwin S."/>
            <person name="Spatafora J."/>
            <person name="Crous P."/>
            <person name="Grigoriev I."/>
        </authorList>
    </citation>
    <scope>NUCLEOTIDE SEQUENCE</scope>
    <source>
        <strain evidence="9">CBS 125425</strain>
    </source>
</reference>
<evidence type="ECO:0000256" key="6">
    <source>
        <dbReference type="ARBA" id="ARBA00023306"/>
    </source>
</evidence>
<organism evidence="9 10">
    <name type="scientific">Polyplosphaeria fusca</name>
    <dbReference type="NCBI Taxonomy" id="682080"/>
    <lineage>
        <taxon>Eukaryota</taxon>
        <taxon>Fungi</taxon>
        <taxon>Dikarya</taxon>
        <taxon>Ascomycota</taxon>
        <taxon>Pezizomycotina</taxon>
        <taxon>Dothideomycetes</taxon>
        <taxon>Pleosporomycetidae</taxon>
        <taxon>Pleosporales</taxon>
        <taxon>Tetraplosphaeriaceae</taxon>
        <taxon>Polyplosphaeria</taxon>
    </lineage>
</organism>
<feature type="compositionally biased region" description="Basic residues" evidence="7">
    <location>
        <begin position="1260"/>
        <end position="1272"/>
    </location>
</feature>
<keyword evidence="10" id="KW-1185">Reference proteome</keyword>
<feature type="compositionally biased region" description="Polar residues" evidence="7">
    <location>
        <begin position="1228"/>
        <end position="1245"/>
    </location>
</feature>
<evidence type="ECO:0000256" key="7">
    <source>
        <dbReference type="SAM" id="MobiDB-lite"/>
    </source>
</evidence>
<evidence type="ECO:0000256" key="1">
    <source>
        <dbReference type="ARBA" id="ARBA00004123"/>
    </source>
</evidence>
<evidence type="ECO:0000256" key="4">
    <source>
        <dbReference type="ARBA" id="ARBA00022895"/>
    </source>
</evidence>
<evidence type="ECO:0000256" key="3">
    <source>
        <dbReference type="ARBA" id="ARBA00022454"/>
    </source>
</evidence>
<dbReference type="OrthoDB" id="5399929at2759"/>
<accession>A0A9P4V6D2</accession>
<name>A0A9P4V6D2_9PLEO</name>